<gene>
    <name evidence="2" type="ORF">DXB93_12185</name>
</gene>
<evidence type="ECO:0000259" key="1">
    <source>
        <dbReference type="Pfam" id="PF13443"/>
    </source>
</evidence>
<dbReference type="RefSeq" id="WP_008787724.1">
    <property type="nucleotide sequence ID" value="NZ_QUSL01000020.1"/>
</dbReference>
<dbReference type="Pfam" id="PF13443">
    <property type="entry name" value="HTH_26"/>
    <property type="match status" value="1"/>
</dbReference>
<dbReference type="AlphaFoldDB" id="A0A3E3EB92"/>
<dbReference type="EMBL" id="QUSL01000020">
    <property type="protein sequence ID" value="RGD83784.1"/>
    <property type="molecule type" value="Genomic_DNA"/>
</dbReference>
<feature type="domain" description="HTH cro/C1-type" evidence="1">
    <location>
        <begin position="35"/>
        <end position="73"/>
    </location>
</feature>
<comment type="caution">
    <text evidence="2">The sequence shown here is derived from an EMBL/GenBank/DDBJ whole genome shotgun (WGS) entry which is preliminary data.</text>
</comment>
<proteinExistence type="predicted"/>
<dbReference type="Proteomes" id="UP000261032">
    <property type="component" value="Unassembled WGS sequence"/>
</dbReference>
<dbReference type="GeneID" id="78228980"/>
<protein>
    <submittedName>
        <fullName evidence="2">XRE family transcriptional regulator</fullName>
    </submittedName>
</protein>
<reference evidence="2 3" key="1">
    <citation type="submission" date="2018-08" db="EMBL/GenBank/DDBJ databases">
        <title>A genome reference for cultivated species of the human gut microbiota.</title>
        <authorList>
            <person name="Zou Y."/>
            <person name="Xue W."/>
            <person name="Luo G."/>
        </authorList>
    </citation>
    <scope>NUCLEOTIDE SEQUENCE [LARGE SCALE GENOMIC DNA]</scope>
    <source>
        <strain evidence="2 3">OM06-4</strain>
    </source>
</reference>
<evidence type="ECO:0000313" key="2">
    <source>
        <dbReference type="EMBL" id="RGD83784.1"/>
    </source>
</evidence>
<name>A0A3E3EB92_9FIRM</name>
<evidence type="ECO:0000313" key="3">
    <source>
        <dbReference type="Proteomes" id="UP000261032"/>
    </source>
</evidence>
<dbReference type="InterPro" id="IPR001387">
    <property type="entry name" value="Cro/C1-type_HTH"/>
</dbReference>
<sequence length="80" mass="9468">MDMIDYGKIIFDIKPAMKKYNKTRTYIKHACVLDNRVLKRYYEGTITKPDLEILARICYAIGCTLDEVMFYQPPEKRSIL</sequence>
<organism evidence="2 3">
    <name type="scientific">Thomasclavelia ramosa</name>
    <dbReference type="NCBI Taxonomy" id="1547"/>
    <lineage>
        <taxon>Bacteria</taxon>
        <taxon>Bacillati</taxon>
        <taxon>Bacillota</taxon>
        <taxon>Erysipelotrichia</taxon>
        <taxon>Erysipelotrichales</taxon>
        <taxon>Coprobacillaceae</taxon>
        <taxon>Thomasclavelia</taxon>
    </lineage>
</organism>
<accession>A0A3E3EB92</accession>